<dbReference type="InterPro" id="IPR000962">
    <property type="entry name" value="Znf_DskA_TraR"/>
</dbReference>
<dbReference type="Pfam" id="PF01258">
    <property type="entry name" value="zf-dskA_traR"/>
    <property type="match status" value="1"/>
</dbReference>
<evidence type="ECO:0000256" key="4">
    <source>
        <dbReference type="PROSITE-ProRule" id="PRU00510"/>
    </source>
</evidence>
<evidence type="ECO:0000256" key="5">
    <source>
        <dbReference type="SAM" id="MobiDB-lite"/>
    </source>
</evidence>
<keyword evidence="2" id="KW-0863">Zinc-finger</keyword>
<feature type="region of interest" description="Disordered" evidence="5">
    <location>
        <begin position="33"/>
        <end position="54"/>
    </location>
</feature>
<keyword evidence="1" id="KW-0479">Metal-binding</keyword>
<dbReference type="PROSITE" id="PS51128">
    <property type="entry name" value="ZF_DKSA_2"/>
    <property type="match status" value="1"/>
</dbReference>
<evidence type="ECO:0000313" key="8">
    <source>
        <dbReference type="Proteomes" id="UP001501599"/>
    </source>
</evidence>
<evidence type="ECO:0000313" key="7">
    <source>
        <dbReference type="EMBL" id="GAA2172139.1"/>
    </source>
</evidence>
<accession>A0ABN3AMQ6</accession>
<comment type="caution">
    <text evidence="7">The sequence shown here is derived from an EMBL/GenBank/DDBJ whole genome shotgun (WGS) entry which is preliminary data.</text>
</comment>
<dbReference type="RefSeq" id="WP_344340803.1">
    <property type="nucleotide sequence ID" value="NZ_BAAAQT010000005.1"/>
</dbReference>
<sequence length="113" mass="12198">MDEGSHASRIAAERVVAQERMTRLEQQLVELRALRRGESDDDEHDPDGVPLSEEWSRLEGLREAAARAIVELDAAADAVARGEAPRCVRCGAPIPAGRLAVRPQARTCVACAA</sequence>
<protein>
    <submittedName>
        <fullName evidence="7">TraR/DksA C4-type zinc finger protein</fullName>
    </submittedName>
</protein>
<feature type="zinc finger region" description="dksA C4-type" evidence="4">
    <location>
        <begin position="87"/>
        <end position="111"/>
    </location>
</feature>
<name>A0ABN3AMQ6_9MICO</name>
<keyword evidence="8" id="KW-1185">Reference proteome</keyword>
<proteinExistence type="predicted"/>
<reference evidence="7 8" key="1">
    <citation type="journal article" date="2019" name="Int. J. Syst. Evol. Microbiol.">
        <title>The Global Catalogue of Microorganisms (GCM) 10K type strain sequencing project: providing services to taxonomists for standard genome sequencing and annotation.</title>
        <authorList>
            <consortium name="The Broad Institute Genomics Platform"/>
            <consortium name="The Broad Institute Genome Sequencing Center for Infectious Disease"/>
            <person name="Wu L."/>
            <person name="Ma J."/>
        </authorList>
    </citation>
    <scope>NUCLEOTIDE SEQUENCE [LARGE SCALE GENOMIC DNA]</scope>
    <source>
        <strain evidence="7 8">JCM 16026</strain>
    </source>
</reference>
<evidence type="ECO:0000256" key="2">
    <source>
        <dbReference type="ARBA" id="ARBA00022771"/>
    </source>
</evidence>
<organism evidence="7 8">
    <name type="scientific">Agrococcus versicolor</name>
    <dbReference type="NCBI Taxonomy" id="501482"/>
    <lineage>
        <taxon>Bacteria</taxon>
        <taxon>Bacillati</taxon>
        <taxon>Actinomycetota</taxon>
        <taxon>Actinomycetes</taxon>
        <taxon>Micrococcales</taxon>
        <taxon>Microbacteriaceae</taxon>
        <taxon>Agrococcus</taxon>
    </lineage>
</organism>
<dbReference type="Proteomes" id="UP001501599">
    <property type="component" value="Unassembled WGS sequence"/>
</dbReference>
<gene>
    <name evidence="7" type="ORF">GCM10009846_08890</name>
</gene>
<evidence type="ECO:0000256" key="3">
    <source>
        <dbReference type="ARBA" id="ARBA00022833"/>
    </source>
</evidence>
<dbReference type="Gene3D" id="1.20.120.910">
    <property type="entry name" value="DksA, coiled-coil domain"/>
    <property type="match status" value="1"/>
</dbReference>
<evidence type="ECO:0000256" key="1">
    <source>
        <dbReference type="ARBA" id="ARBA00022723"/>
    </source>
</evidence>
<dbReference type="EMBL" id="BAAAQT010000005">
    <property type="protein sequence ID" value="GAA2172139.1"/>
    <property type="molecule type" value="Genomic_DNA"/>
</dbReference>
<evidence type="ECO:0000259" key="6">
    <source>
        <dbReference type="Pfam" id="PF01258"/>
    </source>
</evidence>
<feature type="domain" description="Zinc finger DksA/TraR C4-type" evidence="6">
    <location>
        <begin position="85"/>
        <end position="112"/>
    </location>
</feature>
<keyword evidence="3" id="KW-0862">Zinc</keyword>